<dbReference type="AlphaFoldDB" id="A0A1I5I9N8"/>
<organism evidence="1 2">
    <name type="scientific">Anaerocolumna aminovalerica</name>
    <dbReference type="NCBI Taxonomy" id="1527"/>
    <lineage>
        <taxon>Bacteria</taxon>
        <taxon>Bacillati</taxon>
        <taxon>Bacillota</taxon>
        <taxon>Clostridia</taxon>
        <taxon>Lachnospirales</taxon>
        <taxon>Lachnospiraceae</taxon>
        <taxon>Anaerocolumna</taxon>
    </lineage>
</organism>
<evidence type="ECO:0008006" key="3">
    <source>
        <dbReference type="Google" id="ProtNLM"/>
    </source>
</evidence>
<sequence>MNEYISIKSLTDEIKKTADVFIKEFDDVQEADKNLRLDGVDRTPQEIIAYQLGWMNLIRSWDKDELAGIEVITPAPGLKWNKLGALYQGFYDKYSSYSLEQLRIMFISTVNEFTEWVQSFSEDQVFQPGGRKWAASTASNWPIWKWVHINTVAPFKSFRSKIRKWKKIRGV</sequence>
<evidence type="ECO:0000313" key="1">
    <source>
        <dbReference type="EMBL" id="SFO56890.1"/>
    </source>
</evidence>
<dbReference type="Gene3D" id="1.20.120.450">
    <property type="entry name" value="dinb family like domain"/>
    <property type="match status" value="1"/>
</dbReference>
<dbReference type="Proteomes" id="UP000198806">
    <property type="component" value="Unassembled WGS sequence"/>
</dbReference>
<dbReference type="PANTHER" id="PTHR40658:SF3">
    <property type="entry name" value="CLBS_DFSB FAMILY FOUR-HELIX BUNDLE PROTEIN"/>
    <property type="match status" value="1"/>
</dbReference>
<dbReference type="OrthoDB" id="9786621at2"/>
<dbReference type="PANTHER" id="PTHR40658">
    <property type="match status" value="1"/>
</dbReference>
<accession>A0A1I5I9N8</accession>
<dbReference type="RefSeq" id="WP_091688234.1">
    <property type="nucleotide sequence ID" value="NZ_BAABFM010000038.1"/>
</dbReference>
<reference evidence="1 2" key="1">
    <citation type="submission" date="2016-10" db="EMBL/GenBank/DDBJ databases">
        <authorList>
            <person name="de Groot N.N."/>
        </authorList>
    </citation>
    <scope>NUCLEOTIDE SEQUENCE [LARGE SCALE GENOMIC DNA]</scope>
    <source>
        <strain evidence="1 2">DSM 1283</strain>
    </source>
</reference>
<dbReference type="InterPro" id="IPR034660">
    <property type="entry name" value="DinB/YfiT-like"/>
</dbReference>
<dbReference type="PIRSF" id="PIRSF031551">
    <property type="entry name" value="DUF1706"/>
    <property type="match status" value="1"/>
</dbReference>
<name>A0A1I5I9N8_9FIRM</name>
<dbReference type="EMBL" id="FOWD01000041">
    <property type="protein sequence ID" value="SFO56890.1"/>
    <property type="molecule type" value="Genomic_DNA"/>
</dbReference>
<dbReference type="Pfam" id="PF08020">
    <property type="entry name" value="DUF1706"/>
    <property type="match status" value="1"/>
</dbReference>
<keyword evidence="2" id="KW-1185">Reference proteome</keyword>
<proteinExistence type="predicted"/>
<gene>
    <name evidence="1" type="ORF">SAMN04489757_1412</name>
</gene>
<protein>
    <recommendedName>
        <fullName evidence="3">ClbS/DfsB family four-helix bundle protein</fullName>
    </recommendedName>
</protein>
<evidence type="ECO:0000313" key="2">
    <source>
        <dbReference type="Proteomes" id="UP000198806"/>
    </source>
</evidence>
<dbReference type="InterPro" id="IPR012550">
    <property type="entry name" value="DUF1706"/>
</dbReference>